<dbReference type="AlphaFoldDB" id="A0A0M3V5S9"/>
<sequence length="81" mass="9505">MGAKLYSPTPLNKVIFMSGLADNQNLSKTWHRKLSKDWEIDRLLTDLEARTQNRYRQNTKKDLLLGLLCGHSLKKNWSRFT</sequence>
<dbReference type="Proteomes" id="UP000062645">
    <property type="component" value="Chromosome"/>
</dbReference>
<accession>A0A0M3V5S9</accession>
<keyword evidence="2" id="KW-1185">Reference proteome</keyword>
<evidence type="ECO:0000313" key="2">
    <source>
        <dbReference type="Proteomes" id="UP000062645"/>
    </source>
</evidence>
<reference evidence="1 2" key="2">
    <citation type="journal article" date="2016" name="Genome Announc.">
        <title>Draft Genome Sequence of the N2-Fixing Cyanobacterium Nostoc piscinale CENA21, Isolated from the Brazilian Amazon Floodplain.</title>
        <authorList>
            <person name="Leao T."/>
            <person name="Guimaraes P.I."/>
            <person name="de Melo A.G."/>
            <person name="Ramos R.T."/>
            <person name="Leao P.N."/>
            <person name="Silva A."/>
            <person name="Fiore M.F."/>
            <person name="Schneider M.P."/>
        </authorList>
    </citation>
    <scope>NUCLEOTIDE SEQUENCE [LARGE SCALE GENOMIC DNA]</scope>
    <source>
        <strain evidence="1 2">CENA21</strain>
    </source>
</reference>
<name>A0A0M3V5S9_9NOSO</name>
<proteinExistence type="predicted"/>
<evidence type="ECO:0000313" key="1">
    <source>
        <dbReference type="EMBL" id="ALF54443.1"/>
    </source>
</evidence>
<dbReference type="KEGG" id="npz:ACX27_18915"/>
<gene>
    <name evidence="1" type="ORF">ACX27_18915</name>
</gene>
<dbReference type="EMBL" id="CP012036">
    <property type="protein sequence ID" value="ALF54443.1"/>
    <property type="molecule type" value="Genomic_DNA"/>
</dbReference>
<protein>
    <submittedName>
        <fullName evidence="1">Uncharacterized protein</fullName>
    </submittedName>
</protein>
<dbReference type="PATRIC" id="fig|224013.5.peg.4524"/>
<reference evidence="2" key="1">
    <citation type="submission" date="2015-07" db="EMBL/GenBank/DDBJ databases">
        <title>Genome Of Nitrogen-Fixing Cyanobacterium Nostoc piscinale CENA21 From Solimoes/Amazon River Floodplain Sediments And Comparative Genomics To Uncover Biosynthetic Natural Products Potential.</title>
        <authorList>
            <person name="Leao T.F."/>
            <person name="Leao P.N."/>
            <person name="Guimaraes P.I."/>
            <person name="de Melo A.G.C."/>
            <person name="Ramos R.T.J."/>
            <person name="Silva A."/>
            <person name="Fiore M.F."/>
            <person name="Schneider M.P.C."/>
        </authorList>
    </citation>
    <scope>NUCLEOTIDE SEQUENCE [LARGE SCALE GENOMIC DNA]</scope>
    <source>
        <strain evidence="2">CENA21</strain>
    </source>
</reference>
<dbReference type="STRING" id="224013.ACX27_18915"/>
<organism evidence="1 2">
    <name type="scientific">Nostoc piscinale CENA21</name>
    <dbReference type="NCBI Taxonomy" id="224013"/>
    <lineage>
        <taxon>Bacteria</taxon>
        <taxon>Bacillati</taxon>
        <taxon>Cyanobacteriota</taxon>
        <taxon>Cyanophyceae</taxon>
        <taxon>Nostocales</taxon>
        <taxon>Nostocaceae</taxon>
        <taxon>Nostoc</taxon>
    </lineage>
</organism>